<keyword evidence="10" id="KW-0234">DNA repair</keyword>
<dbReference type="InterPro" id="IPR016221">
    <property type="entry name" value="Bifunct_regulatory_prot_Ada"/>
</dbReference>
<keyword evidence="5 15" id="KW-0808">Transferase</keyword>
<evidence type="ECO:0000256" key="12">
    <source>
        <dbReference type="PIRSR" id="PIRSR000409-1"/>
    </source>
</evidence>
<feature type="binding site" evidence="13">
    <location>
        <position position="39"/>
    </location>
    <ligand>
        <name>Zn(2+)</name>
        <dbReference type="ChEBI" id="CHEBI:29105"/>
    </ligand>
</feature>
<dbReference type="Gene3D" id="3.30.160.70">
    <property type="entry name" value="Methylated DNA-protein cysteine methyltransferase domain"/>
    <property type="match status" value="1"/>
</dbReference>
<organism evidence="15 16">
    <name type="scientific">Halomonas korlensis</name>
    <dbReference type="NCBI Taxonomy" id="463301"/>
    <lineage>
        <taxon>Bacteria</taxon>
        <taxon>Pseudomonadati</taxon>
        <taxon>Pseudomonadota</taxon>
        <taxon>Gammaproteobacteria</taxon>
        <taxon>Oceanospirillales</taxon>
        <taxon>Halomonadaceae</taxon>
        <taxon>Halomonas</taxon>
    </lineage>
</organism>
<keyword evidence="4 15" id="KW-0489">Methyltransferase</keyword>
<dbReference type="GO" id="GO:0003908">
    <property type="term" value="F:methylated-DNA-[protein]-cysteine S-methyltransferase activity"/>
    <property type="evidence" value="ECO:0007669"/>
    <property type="project" value="UniProtKB-EC"/>
</dbReference>
<comment type="cofactor">
    <cofactor evidence="13">
        <name>Zn(2+)</name>
        <dbReference type="ChEBI" id="CHEBI:29105"/>
    </cofactor>
    <text evidence="13">Binds 1 zinc ion per subunit.</text>
</comment>
<dbReference type="GO" id="GO:0043565">
    <property type="term" value="F:sequence-specific DNA binding"/>
    <property type="evidence" value="ECO:0007669"/>
    <property type="project" value="InterPro"/>
</dbReference>
<dbReference type="SUPFAM" id="SSF46767">
    <property type="entry name" value="Methylated DNA-protein cysteine methyltransferase, C-terminal domain"/>
    <property type="match status" value="1"/>
</dbReference>
<dbReference type="InterPro" id="IPR018060">
    <property type="entry name" value="HTH_AraC"/>
</dbReference>
<feature type="active site" description="Nucleophile; methyl group acceptor from methylphosphotriester" evidence="12">
    <location>
        <position position="35"/>
    </location>
</feature>
<dbReference type="InterPro" id="IPR036388">
    <property type="entry name" value="WH-like_DNA-bd_sf"/>
</dbReference>
<protein>
    <recommendedName>
        <fullName evidence="3">methylated-DNA--[protein]-cysteine S-methyltransferase</fullName>
        <ecNumber evidence="3">2.1.1.63</ecNumber>
    </recommendedName>
</protein>
<dbReference type="GO" id="GO:0008270">
    <property type="term" value="F:zinc ion binding"/>
    <property type="evidence" value="ECO:0007669"/>
    <property type="project" value="InterPro"/>
</dbReference>
<evidence type="ECO:0000256" key="11">
    <source>
        <dbReference type="ARBA" id="ARBA00049348"/>
    </source>
</evidence>
<dbReference type="InterPro" id="IPR036631">
    <property type="entry name" value="MGMT_N_sf"/>
</dbReference>
<dbReference type="SUPFAM" id="SSF46689">
    <property type="entry name" value="Homeodomain-like"/>
    <property type="match status" value="1"/>
</dbReference>
<dbReference type="EMBL" id="FPBP01000007">
    <property type="protein sequence ID" value="SFU73314.1"/>
    <property type="molecule type" value="Genomic_DNA"/>
</dbReference>
<dbReference type="STRING" id="463301.SAMN04487955_10788"/>
<dbReference type="OrthoDB" id="9811249at2"/>
<dbReference type="InterPro" id="IPR035451">
    <property type="entry name" value="Ada-like_dom_sf"/>
</dbReference>
<evidence type="ECO:0000256" key="13">
    <source>
        <dbReference type="PIRSR" id="PIRSR000409-3"/>
    </source>
</evidence>
<keyword evidence="8" id="KW-0010">Activator</keyword>
<evidence type="ECO:0000256" key="8">
    <source>
        <dbReference type="ARBA" id="ARBA00023159"/>
    </source>
</evidence>
<evidence type="ECO:0000256" key="1">
    <source>
        <dbReference type="ARBA" id="ARBA00001286"/>
    </source>
</evidence>
<name>A0A1I7IK55_9GAMM</name>
<dbReference type="InterPro" id="IPR009057">
    <property type="entry name" value="Homeodomain-like_sf"/>
</dbReference>
<gene>
    <name evidence="15" type="ORF">SAMN04487955_10788</name>
</gene>
<dbReference type="PROSITE" id="PS00374">
    <property type="entry name" value="MGMT"/>
    <property type="match status" value="1"/>
</dbReference>
<accession>A0A1I7IK55</accession>
<evidence type="ECO:0000259" key="14">
    <source>
        <dbReference type="PROSITE" id="PS01124"/>
    </source>
</evidence>
<evidence type="ECO:0000256" key="6">
    <source>
        <dbReference type="ARBA" id="ARBA00022763"/>
    </source>
</evidence>
<dbReference type="AlphaFoldDB" id="A0A1I7IK55"/>
<dbReference type="Gene3D" id="1.10.10.10">
    <property type="entry name" value="Winged helix-like DNA-binding domain superfamily/Winged helix DNA-binding domain"/>
    <property type="match status" value="1"/>
</dbReference>
<dbReference type="Proteomes" id="UP000198693">
    <property type="component" value="Unassembled WGS sequence"/>
</dbReference>
<evidence type="ECO:0000256" key="9">
    <source>
        <dbReference type="ARBA" id="ARBA00023163"/>
    </source>
</evidence>
<dbReference type="InterPro" id="IPR004026">
    <property type="entry name" value="Ada_DNA_repair_Zn-bd"/>
</dbReference>
<feature type="binding site" evidence="13">
    <location>
        <position position="35"/>
    </location>
    <ligand>
        <name>Zn(2+)</name>
        <dbReference type="ChEBI" id="CHEBI:29105"/>
    </ligand>
</feature>
<feature type="binding site" evidence="13">
    <location>
        <position position="69"/>
    </location>
    <ligand>
        <name>Zn(2+)</name>
        <dbReference type="ChEBI" id="CHEBI:29105"/>
    </ligand>
</feature>
<dbReference type="Gene3D" id="1.10.10.60">
    <property type="entry name" value="Homeodomain-like"/>
    <property type="match status" value="1"/>
</dbReference>
<dbReference type="NCBIfam" id="TIGR00589">
    <property type="entry name" value="ogt"/>
    <property type="match status" value="1"/>
</dbReference>
<feature type="domain" description="HTH araC/xylS-type" evidence="14">
    <location>
        <begin position="82"/>
        <end position="179"/>
    </location>
</feature>
<dbReference type="InterPro" id="IPR001497">
    <property type="entry name" value="MethylDNA_cys_MeTrfase_AS"/>
</dbReference>
<dbReference type="GO" id="GO:0003700">
    <property type="term" value="F:DNA-binding transcription factor activity"/>
    <property type="evidence" value="ECO:0007669"/>
    <property type="project" value="InterPro"/>
</dbReference>
<dbReference type="Pfam" id="PF02805">
    <property type="entry name" value="Ada_Zn_binding"/>
    <property type="match status" value="1"/>
</dbReference>
<dbReference type="GO" id="GO:0006281">
    <property type="term" value="P:DNA repair"/>
    <property type="evidence" value="ECO:0007669"/>
    <property type="project" value="UniProtKB-KW"/>
</dbReference>
<sequence>MSLPSEAQMRAAISARDPSLDGVFVYAVLTTGVFCRPSCASRHARPENLRFFPGIDAAMAAGYRPCKRCRPTETGMLDTRLVDIARYIDAHAETPLTLAELSAVSGLSAGALQRGFTRAFSISPKTYRNAVRMRRYKQQLKDTDTVTEAIFAAGFGSTSRVYGEATRNLGMTPSTYRAGGAGETIAYACRQSALGLLMMAATDKGVCCVQFGDTEHALLDALRDEFPRAELIASSAQHAPELNFWMQALKQYLDVGGPRPDLPLDMRGTVFQMQVWRCLLSVREGEVLSYRELAERLGMPSAVRAVASACGRNRIGVLIPCHRVLRSDGGLGGYRWGLERKRQLLEAERQRQHGAS</sequence>
<dbReference type="PANTHER" id="PTHR10815">
    <property type="entry name" value="METHYLATED-DNA--PROTEIN-CYSTEINE METHYLTRANSFERASE"/>
    <property type="match status" value="1"/>
</dbReference>
<dbReference type="FunFam" id="1.10.10.10:FF:000214">
    <property type="entry name" value="Methylated-DNA--protein-cysteine methyltransferase"/>
    <property type="match status" value="1"/>
</dbReference>
<comment type="catalytic activity">
    <reaction evidence="1">
        <text>a 4-O-methyl-thymidine in DNA + L-cysteinyl-[protein] = a thymidine in DNA + S-methyl-L-cysteinyl-[protein]</text>
        <dbReference type="Rhea" id="RHEA:53428"/>
        <dbReference type="Rhea" id="RHEA-COMP:10131"/>
        <dbReference type="Rhea" id="RHEA-COMP:10132"/>
        <dbReference type="Rhea" id="RHEA-COMP:13555"/>
        <dbReference type="Rhea" id="RHEA-COMP:13556"/>
        <dbReference type="ChEBI" id="CHEBI:29950"/>
        <dbReference type="ChEBI" id="CHEBI:82612"/>
        <dbReference type="ChEBI" id="CHEBI:137386"/>
        <dbReference type="ChEBI" id="CHEBI:137387"/>
        <dbReference type="EC" id="2.1.1.63"/>
    </reaction>
</comment>
<comment type="catalytic activity">
    <reaction evidence="11">
        <text>a 6-O-methyl-2'-deoxyguanosine in DNA + L-cysteinyl-[protein] = S-methyl-L-cysteinyl-[protein] + a 2'-deoxyguanosine in DNA</text>
        <dbReference type="Rhea" id="RHEA:24000"/>
        <dbReference type="Rhea" id="RHEA-COMP:10131"/>
        <dbReference type="Rhea" id="RHEA-COMP:10132"/>
        <dbReference type="Rhea" id="RHEA-COMP:11367"/>
        <dbReference type="Rhea" id="RHEA-COMP:11368"/>
        <dbReference type="ChEBI" id="CHEBI:29950"/>
        <dbReference type="ChEBI" id="CHEBI:82612"/>
        <dbReference type="ChEBI" id="CHEBI:85445"/>
        <dbReference type="ChEBI" id="CHEBI:85448"/>
        <dbReference type="EC" id="2.1.1.63"/>
    </reaction>
</comment>
<dbReference type="EC" id="2.1.1.63" evidence="3"/>
<keyword evidence="7" id="KW-0805">Transcription regulation</keyword>
<feature type="binding site" evidence="13">
    <location>
        <position position="66"/>
    </location>
    <ligand>
        <name>Zn(2+)</name>
        <dbReference type="ChEBI" id="CHEBI:29105"/>
    </ligand>
</feature>
<feature type="active site" description="Nucleophile; methyl group acceptor from either O6-methylguanine or O4-methylthymine" evidence="12">
    <location>
        <position position="321"/>
    </location>
</feature>
<dbReference type="InterPro" id="IPR036217">
    <property type="entry name" value="MethylDNA_cys_MeTrfase_DNAb"/>
</dbReference>
<dbReference type="Gene3D" id="3.40.10.10">
    <property type="entry name" value="DNA Methylphosphotriester Repair Domain"/>
    <property type="match status" value="1"/>
</dbReference>
<evidence type="ECO:0000313" key="16">
    <source>
        <dbReference type="Proteomes" id="UP000198693"/>
    </source>
</evidence>
<dbReference type="PROSITE" id="PS01124">
    <property type="entry name" value="HTH_ARAC_FAMILY_2"/>
    <property type="match status" value="1"/>
</dbReference>
<dbReference type="PANTHER" id="PTHR10815:SF14">
    <property type="entry name" value="BIFUNCTIONAL TRANSCRIPTIONAL ACTIVATOR_DNA REPAIR ENZYME ADA"/>
    <property type="match status" value="1"/>
</dbReference>
<dbReference type="SMART" id="SM00342">
    <property type="entry name" value="HTH_ARAC"/>
    <property type="match status" value="1"/>
</dbReference>
<dbReference type="SUPFAM" id="SSF57884">
    <property type="entry name" value="Ada DNA repair protein, N-terminal domain (N-Ada 10)"/>
    <property type="match status" value="1"/>
</dbReference>
<reference evidence="16" key="1">
    <citation type="submission" date="2016-10" db="EMBL/GenBank/DDBJ databases">
        <authorList>
            <person name="Varghese N."/>
            <person name="Submissions S."/>
        </authorList>
    </citation>
    <scope>NUCLEOTIDE SEQUENCE [LARGE SCALE GENOMIC DNA]</scope>
    <source>
        <strain evidence="16">CGMCC 1.6981</strain>
    </source>
</reference>
<keyword evidence="6" id="KW-0227">DNA damage</keyword>
<keyword evidence="13" id="KW-0862">Zinc</keyword>
<proteinExistence type="inferred from homology"/>
<dbReference type="Pfam" id="PF01035">
    <property type="entry name" value="DNA_binding_1"/>
    <property type="match status" value="1"/>
</dbReference>
<evidence type="ECO:0000256" key="3">
    <source>
        <dbReference type="ARBA" id="ARBA00011918"/>
    </source>
</evidence>
<keyword evidence="9" id="KW-0804">Transcription</keyword>
<comment type="similarity">
    <text evidence="2">Belongs to the MGMT family.</text>
</comment>
<dbReference type="CDD" id="cd06445">
    <property type="entry name" value="ATase"/>
    <property type="match status" value="1"/>
</dbReference>
<dbReference type="GO" id="GO:0032259">
    <property type="term" value="P:methylation"/>
    <property type="evidence" value="ECO:0007669"/>
    <property type="project" value="UniProtKB-KW"/>
</dbReference>
<dbReference type="SUPFAM" id="SSF53155">
    <property type="entry name" value="Methylated DNA-protein cysteine methyltransferase domain"/>
    <property type="match status" value="1"/>
</dbReference>
<keyword evidence="16" id="KW-1185">Reference proteome</keyword>
<evidence type="ECO:0000256" key="5">
    <source>
        <dbReference type="ARBA" id="ARBA00022679"/>
    </source>
</evidence>
<dbReference type="RefSeq" id="WP_089795796.1">
    <property type="nucleotide sequence ID" value="NZ_FPBP01000007.1"/>
</dbReference>
<keyword evidence="13" id="KW-0479">Metal-binding</keyword>
<dbReference type="PIRSF" id="PIRSF000409">
    <property type="entry name" value="Ada"/>
    <property type="match status" value="1"/>
</dbReference>
<evidence type="ECO:0000256" key="7">
    <source>
        <dbReference type="ARBA" id="ARBA00023015"/>
    </source>
</evidence>
<dbReference type="Pfam" id="PF12833">
    <property type="entry name" value="HTH_18"/>
    <property type="match status" value="1"/>
</dbReference>
<evidence type="ECO:0000313" key="15">
    <source>
        <dbReference type="EMBL" id="SFU73314.1"/>
    </source>
</evidence>
<evidence type="ECO:0000256" key="4">
    <source>
        <dbReference type="ARBA" id="ARBA00022603"/>
    </source>
</evidence>
<dbReference type="InterPro" id="IPR014048">
    <property type="entry name" value="MethylDNA_cys_MeTrfase_DNA-bd"/>
</dbReference>
<evidence type="ECO:0000256" key="2">
    <source>
        <dbReference type="ARBA" id="ARBA00008711"/>
    </source>
</evidence>
<evidence type="ECO:0000256" key="10">
    <source>
        <dbReference type="ARBA" id="ARBA00023204"/>
    </source>
</evidence>